<dbReference type="InterPro" id="IPR027417">
    <property type="entry name" value="P-loop_NTPase"/>
</dbReference>
<evidence type="ECO:0000259" key="3">
    <source>
        <dbReference type="Pfam" id="PF22939"/>
    </source>
</evidence>
<dbReference type="Pfam" id="PF22939">
    <property type="entry name" value="WHD_GPIID"/>
    <property type="match status" value="1"/>
</dbReference>
<dbReference type="InterPro" id="IPR056884">
    <property type="entry name" value="NPHP3-like_N"/>
</dbReference>
<feature type="domain" description="GPI inositol-deacylase winged helix" evidence="3">
    <location>
        <begin position="202"/>
        <end position="294"/>
    </location>
</feature>
<dbReference type="InterPro" id="IPR054471">
    <property type="entry name" value="GPIID_WHD"/>
</dbReference>
<dbReference type="PROSITE" id="PS50297">
    <property type="entry name" value="ANK_REP_REGION"/>
    <property type="match status" value="4"/>
</dbReference>
<dbReference type="EMBL" id="JAVDPF010000007">
    <property type="protein sequence ID" value="KAL1881602.1"/>
    <property type="molecule type" value="Genomic_DNA"/>
</dbReference>
<dbReference type="Proteomes" id="UP001583193">
    <property type="component" value="Unassembled WGS sequence"/>
</dbReference>
<dbReference type="Pfam" id="PF24883">
    <property type="entry name" value="NPHP3_N"/>
    <property type="match status" value="1"/>
</dbReference>
<accession>A0ABR3Y111</accession>
<dbReference type="Pfam" id="PF12796">
    <property type="entry name" value="Ank_2"/>
    <property type="match status" value="1"/>
</dbReference>
<dbReference type="PROSITE" id="PS50088">
    <property type="entry name" value="ANK_REPEAT"/>
    <property type="match status" value="4"/>
</dbReference>
<feature type="repeat" description="ANK" evidence="2">
    <location>
        <begin position="708"/>
        <end position="740"/>
    </location>
</feature>
<evidence type="ECO:0000313" key="6">
    <source>
        <dbReference type="Proteomes" id="UP001583193"/>
    </source>
</evidence>
<feature type="repeat" description="ANK" evidence="2">
    <location>
        <begin position="641"/>
        <end position="673"/>
    </location>
</feature>
<dbReference type="Gene3D" id="3.40.50.300">
    <property type="entry name" value="P-loop containing nucleotide triphosphate hydrolases"/>
    <property type="match status" value="1"/>
</dbReference>
<reference evidence="5 6" key="1">
    <citation type="journal article" date="2024" name="IMA Fungus">
        <title>IMA Genome - F19 : A genome assembly and annotation guide to empower mycologists, including annotated draft genome sequences of Ceratocystis pirilliformis, Diaporthe australafricana, Fusarium ophioides, Paecilomyces lecythidis, and Sporothrix stenoceras.</title>
        <authorList>
            <person name="Aylward J."/>
            <person name="Wilson A.M."/>
            <person name="Visagie C.M."/>
            <person name="Spraker J."/>
            <person name="Barnes I."/>
            <person name="Buitendag C."/>
            <person name="Ceriani C."/>
            <person name="Del Mar Angel L."/>
            <person name="du Plessis D."/>
            <person name="Fuchs T."/>
            <person name="Gasser K."/>
            <person name="Kramer D."/>
            <person name="Li W."/>
            <person name="Munsamy K."/>
            <person name="Piso A."/>
            <person name="Price J.L."/>
            <person name="Sonnekus B."/>
            <person name="Thomas C."/>
            <person name="van der Nest A."/>
            <person name="van Dijk A."/>
            <person name="van Heerden A."/>
            <person name="van Vuuren N."/>
            <person name="Yilmaz N."/>
            <person name="Duong T.A."/>
            <person name="van der Merwe N.A."/>
            <person name="Wingfield M.J."/>
            <person name="Wingfield B.D."/>
        </authorList>
    </citation>
    <scope>NUCLEOTIDE SEQUENCE [LARGE SCALE GENOMIC DNA]</scope>
    <source>
        <strain evidence="5 6">CMW 18167</strain>
    </source>
</reference>
<dbReference type="PANTHER" id="PTHR10039:SF16">
    <property type="entry name" value="GPI INOSITOL-DEACYLASE"/>
    <property type="match status" value="1"/>
</dbReference>
<dbReference type="SUPFAM" id="SSF48403">
    <property type="entry name" value="Ankyrin repeat"/>
    <property type="match status" value="2"/>
</dbReference>
<dbReference type="InterPro" id="IPR036770">
    <property type="entry name" value="Ankyrin_rpt-contain_sf"/>
</dbReference>
<keyword evidence="6" id="KW-1185">Reference proteome</keyword>
<evidence type="ECO:0000313" key="5">
    <source>
        <dbReference type="EMBL" id="KAL1881602.1"/>
    </source>
</evidence>
<name>A0ABR3Y111_9EURO</name>
<protein>
    <submittedName>
        <fullName evidence="5">Uncharacterized protein</fullName>
    </submittedName>
</protein>
<dbReference type="InterPro" id="IPR002110">
    <property type="entry name" value="Ankyrin_rpt"/>
</dbReference>
<evidence type="ECO:0000259" key="4">
    <source>
        <dbReference type="Pfam" id="PF24883"/>
    </source>
</evidence>
<organism evidence="5 6">
    <name type="scientific">Paecilomyces lecythidis</name>
    <dbReference type="NCBI Taxonomy" id="3004212"/>
    <lineage>
        <taxon>Eukaryota</taxon>
        <taxon>Fungi</taxon>
        <taxon>Dikarya</taxon>
        <taxon>Ascomycota</taxon>
        <taxon>Pezizomycotina</taxon>
        <taxon>Eurotiomycetes</taxon>
        <taxon>Eurotiomycetidae</taxon>
        <taxon>Eurotiales</taxon>
        <taxon>Thermoascaceae</taxon>
        <taxon>Paecilomyces</taxon>
    </lineage>
</organism>
<gene>
    <name evidence="5" type="ORF">Plec18167_003199</name>
</gene>
<comment type="caution">
    <text evidence="5">The sequence shown here is derived from an EMBL/GenBank/DDBJ whole genome shotgun (WGS) entry which is preliminary data.</text>
</comment>
<sequence>MLRSLVRQLFEQSGYESEPLKRLHLAINKKQPTARQLLSTMKDMAAEFDETFFILDALDECEERHDLLEDLEQMHQWKTANIHIFATSREEEDIKYSLEPLCISNGSIAVSAELVRGDIGALIRDRLQKSRGLGRWRNQPAVREEIETALIERADGMFQWVVCQLKALEQCYSLVQLRKALNSLPKTLSDTYSRTLQSISKEDERLAIKILQWLSFSLRPMYIEELAQLAVVDFEDDPLFDMERQFWEPQDILRICPGLVTTIEDTGGSDVAERRTLVRLAHASVREYLLSDAAMDEASARFRLDKISSHISVTEFCLVYIRSFETSITDITQEFPLADYAATYVIEHYEMVPEHASRAHDLAFDFFVRRKQAYNNWLLFCDKFRPNREITFPTTPRQHFSSSPLGIATYFDLVPLLKAMLNSDEVDTKTEPVLAQALRFSYSGRLLPREPETVRLLLEHGARFSGIGDFAHNLHGLCYFGLDDLVAHELENGADVNSTGGTYRTALGAAISGRCYRVGPTQREILEKVEPSTVRLLLSHGADPNLLGYALSTACYYGDMRSVQLLLEYGARPSVPSVDSWDCVSAACHSRDMRILSLIFDKGAEVNGPKALISACKTADATMIRLLLDKGADPNPGDPADGSLPLHITCGLDDPGLTRLLLDAGADPNAFDGRGNTPLQVAISLYQDMEIIRMLIDKGADINLPSKGHGSPLEAAAYYGYLEAAELFIDMGANINARSGINSSPLRAAINCGHGSIAVRLLRCGSDLDTPEGRYGRTLRELLTSAPDTQQEISICLGKDRTTYCVLKRRGKSFLDFDNLIMEERRIQPDEFVEFDCSIPALGVI</sequence>
<dbReference type="Pfam" id="PF00023">
    <property type="entry name" value="Ank"/>
    <property type="match status" value="1"/>
</dbReference>
<feature type="repeat" description="ANK" evidence="2">
    <location>
        <begin position="674"/>
        <end position="707"/>
    </location>
</feature>
<evidence type="ECO:0000256" key="2">
    <source>
        <dbReference type="PROSITE-ProRule" id="PRU00023"/>
    </source>
</evidence>
<feature type="domain" description="Nephrocystin 3-like N-terminal" evidence="4">
    <location>
        <begin position="1"/>
        <end position="89"/>
    </location>
</feature>
<dbReference type="Gene3D" id="1.25.40.20">
    <property type="entry name" value="Ankyrin repeat-containing domain"/>
    <property type="match status" value="1"/>
</dbReference>
<evidence type="ECO:0000256" key="1">
    <source>
        <dbReference type="ARBA" id="ARBA00022737"/>
    </source>
</evidence>
<dbReference type="PANTHER" id="PTHR10039">
    <property type="entry name" value="AMELOGENIN"/>
    <property type="match status" value="1"/>
</dbReference>
<proteinExistence type="predicted"/>
<feature type="repeat" description="ANK" evidence="2">
    <location>
        <begin position="607"/>
        <end position="639"/>
    </location>
</feature>
<keyword evidence="1" id="KW-0677">Repeat</keyword>
<dbReference type="SMART" id="SM00248">
    <property type="entry name" value="ANK"/>
    <property type="match status" value="8"/>
</dbReference>
<keyword evidence="2" id="KW-0040">ANK repeat</keyword>